<dbReference type="Proteomes" id="UP000233551">
    <property type="component" value="Unassembled WGS sequence"/>
</dbReference>
<feature type="compositionally biased region" description="Low complexity" evidence="1">
    <location>
        <begin position="110"/>
        <end position="120"/>
    </location>
</feature>
<evidence type="ECO:0000313" key="2">
    <source>
        <dbReference type="EMBL" id="PKI65507.1"/>
    </source>
</evidence>
<feature type="region of interest" description="Disordered" evidence="1">
    <location>
        <begin position="60"/>
        <end position="169"/>
    </location>
</feature>
<evidence type="ECO:0000256" key="1">
    <source>
        <dbReference type="SAM" id="MobiDB-lite"/>
    </source>
</evidence>
<evidence type="ECO:0000313" key="3">
    <source>
        <dbReference type="Proteomes" id="UP000233551"/>
    </source>
</evidence>
<dbReference type="AlphaFoldDB" id="A0A2I0KAE0"/>
<proteinExistence type="predicted"/>
<sequence>MTDSNCRSHGIRRCSFLGLESLIARRRPSVSQNCPNGEVGFQRTNKQLSLRSRADLRQIRQPPQRRSRLCCKSMSNRPSDEVGLRWVTHHRPRGKVDHQRSNIIPHHKAPTSSRSSTAPPQGQGRPPAKQHHPISQDADLQQNQHNTTQKQGRPPAKQHHPISQGVDFQQIKHNTVPKAGSTTSEVTSS</sequence>
<organism evidence="2 3">
    <name type="scientific">Punica granatum</name>
    <name type="common">Pomegranate</name>
    <dbReference type="NCBI Taxonomy" id="22663"/>
    <lineage>
        <taxon>Eukaryota</taxon>
        <taxon>Viridiplantae</taxon>
        <taxon>Streptophyta</taxon>
        <taxon>Embryophyta</taxon>
        <taxon>Tracheophyta</taxon>
        <taxon>Spermatophyta</taxon>
        <taxon>Magnoliopsida</taxon>
        <taxon>eudicotyledons</taxon>
        <taxon>Gunneridae</taxon>
        <taxon>Pentapetalae</taxon>
        <taxon>rosids</taxon>
        <taxon>malvids</taxon>
        <taxon>Myrtales</taxon>
        <taxon>Lythraceae</taxon>
        <taxon>Punica</taxon>
    </lineage>
</organism>
<dbReference type="EMBL" id="PGOL01000749">
    <property type="protein sequence ID" value="PKI65507.1"/>
    <property type="molecule type" value="Genomic_DNA"/>
</dbReference>
<reference evidence="2 3" key="1">
    <citation type="submission" date="2017-11" db="EMBL/GenBank/DDBJ databases">
        <title>De-novo sequencing of pomegranate (Punica granatum L.) genome.</title>
        <authorList>
            <person name="Akparov Z."/>
            <person name="Amiraslanov A."/>
            <person name="Hajiyeva S."/>
            <person name="Abbasov M."/>
            <person name="Kaur K."/>
            <person name="Hamwieh A."/>
            <person name="Solovyev V."/>
            <person name="Salamov A."/>
            <person name="Braich B."/>
            <person name="Kosarev P."/>
            <person name="Mahmoud A."/>
            <person name="Hajiyev E."/>
            <person name="Babayeva S."/>
            <person name="Izzatullayeva V."/>
            <person name="Mammadov A."/>
            <person name="Mammadov A."/>
            <person name="Sharifova S."/>
            <person name="Ojaghi J."/>
            <person name="Eynullazada K."/>
            <person name="Bayramov B."/>
            <person name="Abdulazimova A."/>
            <person name="Shahmuradov I."/>
        </authorList>
    </citation>
    <scope>NUCLEOTIDE SEQUENCE [LARGE SCALE GENOMIC DNA]</scope>
    <source>
        <strain evidence="3">cv. AG2017</strain>
        <tissue evidence="2">Leaf</tissue>
    </source>
</reference>
<feature type="compositionally biased region" description="Polar residues" evidence="1">
    <location>
        <begin position="138"/>
        <end position="151"/>
    </location>
</feature>
<name>A0A2I0KAE0_PUNGR</name>
<protein>
    <submittedName>
        <fullName evidence="2">Uncharacterized protein</fullName>
    </submittedName>
</protein>
<gene>
    <name evidence="2" type="ORF">CRG98_014117</name>
</gene>
<accession>A0A2I0KAE0</accession>
<keyword evidence="3" id="KW-1185">Reference proteome</keyword>
<comment type="caution">
    <text evidence="2">The sequence shown here is derived from an EMBL/GenBank/DDBJ whole genome shotgun (WGS) entry which is preliminary data.</text>
</comment>